<evidence type="ECO:0000313" key="1">
    <source>
        <dbReference type="EMBL" id="OBS67456.1"/>
    </source>
</evidence>
<protein>
    <submittedName>
        <fullName evidence="1">Uncharacterized protein</fullName>
    </submittedName>
</protein>
<dbReference type="EMBL" id="LZPO01083322">
    <property type="protein sequence ID" value="OBS67456.1"/>
    <property type="molecule type" value="Genomic_DNA"/>
</dbReference>
<keyword evidence="2" id="KW-1185">Reference proteome</keyword>
<dbReference type="InterPro" id="IPR040292">
    <property type="entry name" value="C2orf78-like"/>
</dbReference>
<dbReference type="STRING" id="56216.A0A1A6GML9"/>
<gene>
    <name evidence="1" type="ORF">A6R68_04002</name>
</gene>
<comment type="caution">
    <text evidence="1">The sequence shown here is derived from an EMBL/GenBank/DDBJ whole genome shotgun (WGS) entry which is preliminary data.</text>
</comment>
<sequence>MKSVDKTGISSKRALLKFSCNKYSSIDPATTSLQDRPESNVCKEDPFLAQYELPPSKKIKLVPLPFPALDKPQVRPVSRKPHPLASCRPTTAYPVRPHCHWTQPSTFKPSQAAPAITPLMPSDKIALPIDTSATRLNITTPVQSCTGPQPVASRPAPYRATSHTLLHRELVSDTRNKAPSSPEPQTQYLLPTNFMEESQHCRASQPTAHHLTAEANNRGYEEESENAANFTSLGKLQLFLQRNKDMEISRYYVYV</sequence>
<proteinExistence type="predicted"/>
<accession>A0A1A6GML9</accession>
<dbReference type="PANTHER" id="PTHR31466">
    <property type="entry name" value="GENE 5591-RELATED"/>
    <property type="match status" value="1"/>
</dbReference>
<dbReference type="OrthoDB" id="9808992at2759"/>
<dbReference type="AlphaFoldDB" id="A0A1A6GML9"/>
<dbReference type="PANTHER" id="PTHR31466:SF1">
    <property type="entry name" value="RIKEN CDNA 4930433I11 GENE"/>
    <property type="match status" value="1"/>
</dbReference>
<name>A0A1A6GML9_NEOLE</name>
<feature type="non-terminal residue" evidence="1">
    <location>
        <position position="255"/>
    </location>
</feature>
<reference evidence="1 2" key="1">
    <citation type="submission" date="2016-06" db="EMBL/GenBank/DDBJ databases">
        <title>The Draft Genome Sequence and Annotation of the Desert Woodrat Neotoma lepida.</title>
        <authorList>
            <person name="Campbell M."/>
            <person name="Oakeson K.F."/>
            <person name="Yandell M."/>
            <person name="Halpert J.R."/>
            <person name="Dearing D."/>
        </authorList>
    </citation>
    <scope>NUCLEOTIDE SEQUENCE [LARGE SCALE GENOMIC DNA]</scope>
    <source>
        <strain evidence="1">417</strain>
        <tissue evidence="1">Liver</tissue>
    </source>
</reference>
<evidence type="ECO:0000313" key="2">
    <source>
        <dbReference type="Proteomes" id="UP000092124"/>
    </source>
</evidence>
<organism evidence="1 2">
    <name type="scientific">Neotoma lepida</name>
    <name type="common">Desert woodrat</name>
    <dbReference type="NCBI Taxonomy" id="56216"/>
    <lineage>
        <taxon>Eukaryota</taxon>
        <taxon>Metazoa</taxon>
        <taxon>Chordata</taxon>
        <taxon>Craniata</taxon>
        <taxon>Vertebrata</taxon>
        <taxon>Euteleostomi</taxon>
        <taxon>Mammalia</taxon>
        <taxon>Eutheria</taxon>
        <taxon>Euarchontoglires</taxon>
        <taxon>Glires</taxon>
        <taxon>Rodentia</taxon>
        <taxon>Myomorpha</taxon>
        <taxon>Muroidea</taxon>
        <taxon>Cricetidae</taxon>
        <taxon>Neotominae</taxon>
        <taxon>Neotoma</taxon>
    </lineage>
</organism>
<dbReference type="Proteomes" id="UP000092124">
    <property type="component" value="Unassembled WGS sequence"/>
</dbReference>